<organism evidence="1 2">
    <name type="scientific">Campylobacter novaezeelandiae</name>
    <dbReference type="NCBI Taxonomy" id="2267891"/>
    <lineage>
        <taxon>Bacteria</taxon>
        <taxon>Pseudomonadati</taxon>
        <taxon>Campylobacterota</taxon>
        <taxon>Epsilonproteobacteria</taxon>
        <taxon>Campylobacterales</taxon>
        <taxon>Campylobacteraceae</taxon>
        <taxon>Campylobacter</taxon>
    </lineage>
</organism>
<dbReference type="AlphaFoldDB" id="A0A4V2JQK2"/>
<dbReference type="OrthoDB" id="5334833at2"/>
<keyword evidence="2" id="KW-1185">Reference proteome</keyword>
<name>A0A4V2JQK2_9BACT</name>
<dbReference type="RefSeq" id="WP_131163551.1">
    <property type="nucleotide sequence ID" value="NZ_QPGQ01000014.1"/>
</dbReference>
<sequence>MEEAVILDNFEKNLQQNKEKLENCQRTKNLTSCYNCPEIFTCQTRKNYVDAVYNSMSKGKNEGGFDF</sequence>
<dbReference type="EMBL" id="QPGR01000005">
    <property type="protein sequence ID" value="TBR81431.1"/>
    <property type="molecule type" value="Genomic_DNA"/>
</dbReference>
<dbReference type="Proteomes" id="UP000292583">
    <property type="component" value="Unassembled WGS sequence"/>
</dbReference>
<accession>A0A4V2JQK2</accession>
<protein>
    <submittedName>
        <fullName evidence="1">Uncharacterized protein</fullName>
    </submittedName>
</protein>
<evidence type="ECO:0000313" key="2">
    <source>
        <dbReference type="Proteomes" id="UP000292583"/>
    </source>
</evidence>
<proteinExistence type="predicted"/>
<comment type="caution">
    <text evidence="1">The sequence shown here is derived from an EMBL/GenBank/DDBJ whole genome shotgun (WGS) entry which is preliminary data.</text>
</comment>
<gene>
    <name evidence="1" type="ORF">DU473_03575</name>
</gene>
<evidence type="ECO:0000313" key="1">
    <source>
        <dbReference type="EMBL" id="TBR81431.1"/>
    </source>
</evidence>
<reference evidence="1 2" key="1">
    <citation type="submission" date="2018-07" db="EMBL/GenBank/DDBJ databases">
        <title>Campylobacter zealandensis sp. nov., isolated from birds and water in New Zealand.</title>
        <authorList>
            <person name="Wilkinson D.A."/>
            <person name="Biggs P.J."/>
            <person name="French N.P."/>
            <person name="Midwinter A.C."/>
        </authorList>
    </citation>
    <scope>NUCLEOTIDE SEQUENCE [LARGE SCALE GENOMIC DNA]</scope>
    <source>
        <strain evidence="1 2">B423b</strain>
    </source>
</reference>